<dbReference type="InterPro" id="IPR003343">
    <property type="entry name" value="Big_2"/>
</dbReference>
<accession>A0A7T3TKV4</accession>
<organism evidence="2 3">
    <name type="scientific">Serratia phage vB_SmaS_Rovert</name>
    <dbReference type="NCBI Taxonomy" id="2777363"/>
    <lineage>
        <taxon>Viruses</taxon>
        <taxon>Duplodnaviria</taxon>
        <taxon>Heunggongvirae</taxon>
        <taxon>Uroviricota</taxon>
        <taxon>Caudoviricetes</taxon>
        <taxon>Rovertvirus</taxon>
        <taxon>Rovertvirus rovert</taxon>
    </lineage>
</organism>
<dbReference type="Gene3D" id="4.10.410.40">
    <property type="match status" value="1"/>
</dbReference>
<dbReference type="Proteomes" id="UP000595249">
    <property type="component" value="Segment"/>
</dbReference>
<sequence length="241" mass="25107">MADCNAIKNATLGAGTIFRVSYDCGETFEEVEGMTGVGVIGEMSESVETTSIKDRTRTYIPSIKTPASKTFTGNHRPEIAAQAKFIAAADANQSVIIQIDLPTNPITRATAGYALLGHQINEPTPDGAITFTINAQGSGPTKKEYIPVIAVTGITVSPTTLTGAPGATGELTFTITPATATNKKIQLFSEDPASVGISAHPTDPLKAIVTYVRDTTTPVNVSATTEDGFFKAVAAVTVDTP</sequence>
<reference evidence="2 3" key="1">
    <citation type="submission" date="2020-09" db="EMBL/GenBank/DDBJ databases">
        <authorList>
            <person name="Marshall N."/>
            <person name="Wilson M.E."/>
            <person name="Walker J.K."/>
            <person name="Johnson L."/>
            <person name="Sharma R."/>
            <person name="Carr E."/>
            <person name="Grose J.H."/>
        </authorList>
    </citation>
    <scope>NUCLEOTIDE SEQUENCE [LARGE SCALE GENOMIC DNA]</scope>
</reference>
<evidence type="ECO:0000313" key="3">
    <source>
        <dbReference type="Proteomes" id="UP000595249"/>
    </source>
</evidence>
<dbReference type="Gene3D" id="2.60.40.1080">
    <property type="match status" value="1"/>
</dbReference>
<evidence type="ECO:0000259" key="1">
    <source>
        <dbReference type="Pfam" id="PF02368"/>
    </source>
</evidence>
<feature type="domain" description="BIG2" evidence="1">
    <location>
        <begin position="150"/>
        <end position="232"/>
    </location>
</feature>
<dbReference type="GeneID" id="80456965"/>
<dbReference type="Pfam" id="PF02368">
    <property type="entry name" value="Big_2"/>
    <property type="match status" value="1"/>
</dbReference>
<protein>
    <submittedName>
        <fullName evidence="2">Putative major tail protein</fullName>
    </submittedName>
</protein>
<keyword evidence="3" id="KW-1185">Reference proteome</keyword>
<proteinExistence type="predicted"/>
<name>A0A7T3TKV4_9CAUD</name>
<dbReference type="EMBL" id="MW021761">
    <property type="protein sequence ID" value="QPX74978.1"/>
    <property type="molecule type" value="Genomic_DNA"/>
</dbReference>
<dbReference type="KEGG" id="vg:80456965"/>
<evidence type="ECO:0000313" key="2">
    <source>
        <dbReference type="EMBL" id="QPX74978.1"/>
    </source>
</evidence>
<dbReference type="RefSeq" id="YP_010774064.1">
    <property type="nucleotide sequence ID" value="NC_074751.1"/>
</dbReference>